<dbReference type="CDD" id="cd21132">
    <property type="entry name" value="EVE-like"/>
    <property type="match status" value="1"/>
</dbReference>
<dbReference type="Proteomes" id="UP000510822">
    <property type="component" value="Chromosome"/>
</dbReference>
<dbReference type="SUPFAM" id="SSF88697">
    <property type="entry name" value="PUA domain-like"/>
    <property type="match status" value="1"/>
</dbReference>
<dbReference type="KEGG" id="cfon:HZU75_02745"/>
<organism evidence="3 4">
    <name type="scientific">Chitinibacter fontanus</name>
    <dbReference type="NCBI Taxonomy" id="1737446"/>
    <lineage>
        <taxon>Bacteria</taxon>
        <taxon>Pseudomonadati</taxon>
        <taxon>Pseudomonadota</taxon>
        <taxon>Betaproteobacteria</taxon>
        <taxon>Neisseriales</taxon>
        <taxon>Chitinibacteraceae</taxon>
        <taxon>Chitinibacter</taxon>
    </lineage>
</organism>
<name>A0A7D5V8W1_9NEIS</name>
<accession>A0A7D5V8W1</accession>
<dbReference type="AlphaFoldDB" id="A0A7D5V8W1"/>
<dbReference type="RefSeq" id="WP_180307680.1">
    <property type="nucleotide sequence ID" value="NZ_CP058952.1"/>
</dbReference>
<dbReference type="Gene3D" id="3.10.590.10">
    <property type="entry name" value="ph1033 like domains"/>
    <property type="match status" value="1"/>
</dbReference>
<dbReference type="InterPro" id="IPR002740">
    <property type="entry name" value="EVE_domain"/>
</dbReference>
<evidence type="ECO:0000256" key="1">
    <source>
        <dbReference type="HAMAP-Rule" id="MF_00771"/>
    </source>
</evidence>
<gene>
    <name evidence="3" type="ORF">HZU75_02745</name>
</gene>
<evidence type="ECO:0000313" key="4">
    <source>
        <dbReference type="Proteomes" id="UP000510822"/>
    </source>
</evidence>
<evidence type="ECO:0000259" key="2">
    <source>
        <dbReference type="Pfam" id="PF01878"/>
    </source>
</evidence>
<reference evidence="3 4" key="1">
    <citation type="journal article" date="2016" name="Int. J. Syst. Evol. Microbiol.">
        <title>Chitinibacter fontanus sp. nov., isolated from a spring.</title>
        <authorList>
            <person name="Sheu S.Y."/>
            <person name="Li Y.S."/>
            <person name="Young C.C."/>
            <person name="Chen W.M."/>
        </authorList>
    </citation>
    <scope>NUCLEOTIDE SEQUENCE [LARGE SCALE GENOMIC DNA]</scope>
    <source>
        <strain evidence="3 4">STM-7</strain>
    </source>
</reference>
<dbReference type="NCBIfam" id="NF002616">
    <property type="entry name" value="PRK02268.1-2"/>
    <property type="match status" value="1"/>
</dbReference>
<evidence type="ECO:0000313" key="3">
    <source>
        <dbReference type="EMBL" id="QLI80540.1"/>
    </source>
</evidence>
<keyword evidence="4" id="KW-1185">Reference proteome</keyword>
<feature type="domain" description="EVE" evidence="2">
    <location>
        <begin position="4"/>
        <end position="134"/>
    </location>
</feature>
<sequence>MNKNWLAVVCAEHVQRGYAGGFMQVCHGRRAPLLQMSAGDLIVYYSPTRQMGGKDRLQAFTAIGVIAVGLPYQVAMSSDFHPYRRDVNWLQAQPTPIAPLLTQLEWVREQPNWGYRLRAGYLAISAHDMALIAAAMQATLPLARPLSTHIRQRAFDF</sequence>
<protein>
    <recommendedName>
        <fullName evidence="1">UPF0310 protein HZU75_02745</fullName>
    </recommendedName>
</protein>
<proteinExistence type="inferred from homology"/>
<dbReference type="HAMAP" id="MF_00771">
    <property type="entry name" value="UPF0310"/>
    <property type="match status" value="1"/>
</dbReference>
<dbReference type="InterPro" id="IPR015947">
    <property type="entry name" value="PUA-like_sf"/>
</dbReference>
<dbReference type="EMBL" id="CP058952">
    <property type="protein sequence ID" value="QLI80540.1"/>
    <property type="molecule type" value="Genomic_DNA"/>
</dbReference>
<dbReference type="Pfam" id="PF01878">
    <property type="entry name" value="EVE"/>
    <property type="match status" value="1"/>
</dbReference>
<dbReference type="InterPro" id="IPR022996">
    <property type="entry name" value="UPF0310"/>
</dbReference>
<comment type="similarity">
    <text evidence="1">Belongs to the UPF0310 family.</text>
</comment>